<keyword evidence="3 4" id="KW-0326">Glycosidase</keyword>
<dbReference type="GO" id="GO:0009251">
    <property type="term" value="P:glucan catabolic process"/>
    <property type="evidence" value="ECO:0007669"/>
    <property type="project" value="TreeGrafter"/>
</dbReference>
<dbReference type="GO" id="GO:0005576">
    <property type="term" value="C:extracellular region"/>
    <property type="evidence" value="ECO:0007669"/>
    <property type="project" value="TreeGrafter"/>
</dbReference>
<dbReference type="InterPro" id="IPR001547">
    <property type="entry name" value="Glyco_hydro_5"/>
</dbReference>
<dbReference type="GO" id="GO:0008422">
    <property type="term" value="F:beta-glucosidase activity"/>
    <property type="evidence" value="ECO:0007669"/>
    <property type="project" value="TreeGrafter"/>
</dbReference>
<dbReference type="RefSeq" id="WP_013535258.1">
    <property type="nucleotide sequence ID" value="NC_014924.1"/>
</dbReference>
<dbReference type="EMBL" id="CP002446">
    <property type="protein sequence ID" value="ADV27430.1"/>
    <property type="molecule type" value="Genomic_DNA"/>
</dbReference>
<evidence type="ECO:0000256" key="4">
    <source>
        <dbReference type="RuleBase" id="RU361153"/>
    </source>
</evidence>
<dbReference type="SUPFAM" id="SSF51445">
    <property type="entry name" value="(Trans)glycosidases"/>
    <property type="match status" value="1"/>
</dbReference>
<evidence type="ECO:0000313" key="8">
    <source>
        <dbReference type="Proteomes" id="UP000008632"/>
    </source>
</evidence>
<dbReference type="InterPro" id="IPR017853">
    <property type="entry name" value="GH"/>
</dbReference>
<protein>
    <submittedName>
        <fullName evidence="7">Glycoside hydrolase family 5</fullName>
    </submittedName>
</protein>
<evidence type="ECO:0000256" key="5">
    <source>
        <dbReference type="SAM" id="SignalP"/>
    </source>
</evidence>
<feature type="domain" description="Glycoside hydrolase family 5" evidence="6">
    <location>
        <begin position="42"/>
        <end position="314"/>
    </location>
</feature>
<dbReference type="Proteomes" id="UP000008632">
    <property type="component" value="Chromosome"/>
</dbReference>
<reference evidence="7 8" key="1">
    <citation type="submission" date="2011-01" db="EMBL/GenBank/DDBJ databases">
        <title>Complete sequence of Pseudoxanthomonas suwonensis 11-1.</title>
        <authorList>
            <consortium name="US DOE Joint Genome Institute"/>
            <person name="Lucas S."/>
            <person name="Copeland A."/>
            <person name="Lapidus A."/>
            <person name="Cheng J.-F."/>
            <person name="Goodwin L."/>
            <person name="Pitluck S."/>
            <person name="Teshima H."/>
            <person name="Detter J.C."/>
            <person name="Han C."/>
            <person name="Tapia R."/>
            <person name="Land M."/>
            <person name="Hauser L."/>
            <person name="Kyrpides N."/>
            <person name="Ivanova N."/>
            <person name="Ovchinnikova G."/>
            <person name="Siebers A.K."/>
            <person name="Allgaier M."/>
            <person name="Thelen M.P."/>
            <person name="Hugenholtz P."/>
            <person name="Gladden J."/>
            <person name="Woyke T."/>
        </authorList>
    </citation>
    <scope>NUCLEOTIDE SEQUENCE [LARGE SCALE GENOMIC DNA]</scope>
    <source>
        <strain evidence="8">11-1</strain>
    </source>
</reference>
<evidence type="ECO:0000313" key="7">
    <source>
        <dbReference type="EMBL" id="ADV27430.1"/>
    </source>
</evidence>
<evidence type="ECO:0000259" key="6">
    <source>
        <dbReference type="Pfam" id="PF00150"/>
    </source>
</evidence>
<dbReference type="STRING" id="743721.Psesu_1585"/>
<dbReference type="InterPro" id="IPR050386">
    <property type="entry name" value="Glycosyl_hydrolase_5"/>
</dbReference>
<dbReference type="PROSITE" id="PS00659">
    <property type="entry name" value="GLYCOSYL_HYDROL_F5"/>
    <property type="match status" value="1"/>
</dbReference>
<sequence length="339" mass="38555">MSRTTLLAGLCLGLMALLPNAMAADPRPLSAADQVARMGAGVNVLGYDPYWKAGEQGNYREEHFAKIREAGFGTVRVALFTFPHLDEANRLDPQWLAKLDQVIGWGTGNGLQVILDVHDFNDCVKDVPACEVKLEQVWTQLGERYAGQPDQVVFELLNEPHGALDAKAWNGLFAKLLEVVRRTNPTRNVVVGPTRWNNLEELDTLQLPEDDRHLIVTFHYYEPFAFTHQGASWVEPQFSEKTGVRFNTPGQVAKIESDFDKVKAWSRKHDRPILLGEYGAYDKAPMEDRVYWTRTVARAAEKRGFAHLYWQFSSDFVLYDFEREKWVQPLLEAVIPPKP</sequence>
<dbReference type="InterPro" id="IPR018087">
    <property type="entry name" value="Glyco_hydro_5_CS"/>
</dbReference>
<dbReference type="Pfam" id="PF00150">
    <property type="entry name" value="Cellulase"/>
    <property type="match status" value="1"/>
</dbReference>
<dbReference type="PANTHER" id="PTHR31297:SF17">
    <property type="entry name" value="ENDOGLUCANASE"/>
    <property type="match status" value="1"/>
</dbReference>
<feature type="chain" id="PRO_5003215052" evidence="5">
    <location>
        <begin position="24"/>
        <end position="339"/>
    </location>
</feature>
<keyword evidence="1 5" id="KW-0732">Signal</keyword>
<evidence type="ECO:0000256" key="3">
    <source>
        <dbReference type="ARBA" id="ARBA00023295"/>
    </source>
</evidence>
<dbReference type="eggNOG" id="COG2730">
    <property type="taxonomic scope" value="Bacteria"/>
</dbReference>
<dbReference type="Gene3D" id="3.20.20.80">
    <property type="entry name" value="Glycosidases"/>
    <property type="match status" value="1"/>
</dbReference>
<name>E6WTD1_PSEUU</name>
<dbReference type="PANTHER" id="PTHR31297">
    <property type="entry name" value="GLUCAN ENDO-1,6-BETA-GLUCOSIDASE B"/>
    <property type="match status" value="1"/>
</dbReference>
<dbReference type="GO" id="GO:0009986">
    <property type="term" value="C:cell surface"/>
    <property type="evidence" value="ECO:0007669"/>
    <property type="project" value="TreeGrafter"/>
</dbReference>
<comment type="similarity">
    <text evidence="4">Belongs to the glycosyl hydrolase 5 (cellulase A) family.</text>
</comment>
<accession>E6WTD1</accession>
<organism evidence="7 8">
    <name type="scientific">Pseudoxanthomonas suwonensis (strain 11-1)</name>
    <dbReference type="NCBI Taxonomy" id="743721"/>
    <lineage>
        <taxon>Bacteria</taxon>
        <taxon>Pseudomonadati</taxon>
        <taxon>Pseudomonadota</taxon>
        <taxon>Gammaproteobacteria</taxon>
        <taxon>Lysobacterales</taxon>
        <taxon>Lysobacteraceae</taxon>
        <taxon>Pseudoxanthomonas</taxon>
    </lineage>
</organism>
<dbReference type="AlphaFoldDB" id="E6WTD1"/>
<keyword evidence="2 4" id="KW-0378">Hydrolase</keyword>
<feature type="signal peptide" evidence="5">
    <location>
        <begin position="1"/>
        <end position="23"/>
    </location>
</feature>
<dbReference type="HOGENOM" id="CLU_018668_1_0_6"/>
<evidence type="ECO:0000256" key="1">
    <source>
        <dbReference type="ARBA" id="ARBA00022729"/>
    </source>
</evidence>
<evidence type="ECO:0000256" key="2">
    <source>
        <dbReference type="ARBA" id="ARBA00022801"/>
    </source>
</evidence>
<dbReference type="KEGG" id="psu:Psesu_1585"/>
<keyword evidence="8" id="KW-1185">Reference proteome</keyword>
<proteinExistence type="inferred from homology"/>
<gene>
    <name evidence="7" type="ordered locus">Psesu_1585</name>
</gene>